<gene>
    <name evidence="1" type="ORF">UPYG_G00010820</name>
</gene>
<proteinExistence type="predicted"/>
<sequence>MIMMIRARSLDAVNRSWTLVAALTLMQFTKVSNAERKPYERTLRSFIKSSTFMLYF</sequence>
<dbReference type="Proteomes" id="UP001557470">
    <property type="component" value="Unassembled WGS sequence"/>
</dbReference>
<comment type="caution">
    <text evidence="1">The sequence shown here is derived from an EMBL/GenBank/DDBJ whole genome shotgun (WGS) entry which is preliminary data.</text>
</comment>
<dbReference type="EMBL" id="JAGEUA010000001">
    <property type="protein sequence ID" value="KAL1021257.1"/>
    <property type="molecule type" value="Genomic_DNA"/>
</dbReference>
<name>A0ABD0XL85_UMBPY</name>
<dbReference type="AlphaFoldDB" id="A0ABD0XL85"/>
<accession>A0ABD0XL85</accession>
<protein>
    <submittedName>
        <fullName evidence="1">Uncharacterized protein</fullName>
    </submittedName>
</protein>
<reference evidence="1 2" key="1">
    <citation type="submission" date="2024-06" db="EMBL/GenBank/DDBJ databases">
        <authorList>
            <person name="Pan Q."/>
            <person name="Wen M."/>
            <person name="Jouanno E."/>
            <person name="Zahm M."/>
            <person name="Klopp C."/>
            <person name="Cabau C."/>
            <person name="Louis A."/>
            <person name="Berthelot C."/>
            <person name="Parey E."/>
            <person name="Roest Crollius H."/>
            <person name="Montfort J."/>
            <person name="Robinson-Rechavi M."/>
            <person name="Bouchez O."/>
            <person name="Lampietro C."/>
            <person name="Lopez Roques C."/>
            <person name="Donnadieu C."/>
            <person name="Postlethwait J."/>
            <person name="Bobe J."/>
            <person name="Verreycken H."/>
            <person name="Guiguen Y."/>
        </authorList>
    </citation>
    <scope>NUCLEOTIDE SEQUENCE [LARGE SCALE GENOMIC DNA]</scope>
    <source>
        <strain evidence="1">Up_M1</strain>
        <tissue evidence="1">Testis</tissue>
    </source>
</reference>
<evidence type="ECO:0000313" key="1">
    <source>
        <dbReference type="EMBL" id="KAL1021257.1"/>
    </source>
</evidence>
<organism evidence="1 2">
    <name type="scientific">Umbra pygmaea</name>
    <name type="common">Eastern mudminnow</name>
    <dbReference type="NCBI Taxonomy" id="75934"/>
    <lineage>
        <taxon>Eukaryota</taxon>
        <taxon>Metazoa</taxon>
        <taxon>Chordata</taxon>
        <taxon>Craniata</taxon>
        <taxon>Vertebrata</taxon>
        <taxon>Euteleostomi</taxon>
        <taxon>Actinopterygii</taxon>
        <taxon>Neopterygii</taxon>
        <taxon>Teleostei</taxon>
        <taxon>Protacanthopterygii</taxon>
        <taxon>Esociformes</taxon>
        <taxon>Umbridae</taxon>
        <taxon>Umbra</taxon>
    </lineage>
</organism>
<keyword evidence="2" id="KW-1185">Reference proteome</keyword>
<evidence type="ECO:0000313" key="2">
    <source>
        <dbReference type="Proteomes" id="UP001557470"/>
    </source>
</evidence>